<evidence type="ECO:0000313" key="7">
    <source>
        <dbReference type="Proteomes" id="UP001501510"/>
    </source>
</evidence>
<protein>
    <submittedName>
        <fullName evidence="6">MurR/RpiR family transcriptional regulator</fullName>
    </submittedName>
</protein>
<dbReference type="Gene3D" id="1.10.10.10">
    <property type="entry name" value="Winged helix-like DNA-binding domain superfamily/Winged helix DNA-binding domain"/>
    <property type="match status" value="1"/>
</dbReference>
<dbReference type="CDD" id="cd05013">
    <property type="entry name" value="SIS_RpiR"/>
    <property type="match status" value="1"/>
</dbReference>
<dbReference type="InterPro" id="IPR046348">
    <property type="entry name" value="SIS_dom_sf"/>
</dbReference>
<dbReference type="InterPro" id="IPR047640">
    <property type="entry name" value="RpiR-like"/>
</dbReference>
<dbReference type="InterPro" id="IPR001347">
    <property type="entry name" value="SIS_dom"/>
</dbReference>
<keyword evidence="1" id="KW-0805">Transcription regulation</keyword>
<evidence type="ECO:0000256" key="1">
    <source>
        <dbReference type="ARBA" id="ARBA00023015"/>
    </source>
</evidence>
<proteinExistence type="predicted"/>
<dbReference type="SUPFAM" id="SSF46689">
    <property type="entry name" value="Homeodomain-like"/>
    <property type="match status" value="1"/>
</dbReference>
<organism evidence="6 7">
    <name type="scientific">Clostridium oceanicum</name>
    <dbReference type="NCBI Taxonomy" id="1543"/>
    <lineage>
        <taxon>Bacteria</taxon>
        <taxon>Bacillati</taxon>
        <taxon>Bacillota</taxon>
        <taxon>Clostridia</taxon>
        <taxon>Eubacteriales</taxon>
        <taxon>Clostridiaceae</taxon>
        <taxon>Clostridium</taxon>
    </lineage>
</organism>
<accession>A0ABP3UGU0</accession>
<keyword evidence="2" id="KW-0238">DNA-binding</keyword>
<evidence type="ECO:0000256" key="2">
    <source>
        <dbReference type="ARBA" id="ARBA00023125"/>
    </source>
</evidence>
<evidence type="ECO:0000259" key="5">
    <source>
        <dbReference type="PROSITE" id="PS51464"/>
    </source>
</evidence>
<evidence type="ECO:0000256" key="3">
    <source>
        <dbReference type="ARBA" id="ARBA00023163"/>
    </source>
</evidence>
<dbReference type="SUPFAM" id="SSF53697">
    <property type="entry name" value="SIS domain"/>
    <property type="match status" value="1"/>
</dbReference>
<evidence type="ECO:0000313" key="6">
    <source>
        <dbReference type="EMBL" id="GAA0733790.1"/>
    </source>
</evidence>
<keyword evidence="7" id="KW-1185">Reference proteome</keyword>
<dbReference type="PANTHER" id="PTHR30514">
    <property type="entry name" value="GLUCOKINASE"/>
    <property type="match status" value="1"/>
</dbReference>
<dbReference type="InterPro" id="IPR036388">
    <property type="entry name" value="WH-like_DNA-bd_sf"/>
</dbReference>
<name>A0ABP3UGU0_9CLOT</name>
<dbReference type="InterPro" id="IPR035472">
    <property type="entry name" value="RpiR-like_SIS"/>
</dbReference>
<dbReference type="Proteomes" id="UP001501510">
    <property type="component" value="Unassembled WGS sequence"/>
</dbReference>
<dbReference type="RefSeq" id="WP_343758538.1">
    <property type="nucleotide sequence ID" value="NZ_BAAACG010000003.1"/>
</dbReference>
<dbReference type="PROSITE" id="PS51464">
    <property type="entry name" value="SIS"/>
    <property type="match status" value="1"/>
</dbReference>
<comment type="caution">
    <text evidence="6">The sequence shown here is derived from an EMBL/GenBank/DDBJ whole genome shotgun (WGS) entry which is preliminary data.</text>
</comment>
<feature type="domain" description="HTH rpiR-type" evidence="4">
    <location>
        <begin position="1"/>
        <end position="77"/>
    </location>
</feature>
<feature type="domain" description="SIS" evidence="5">
    <location>
        <begin position="108"/>
        <end position="248"/>
    </location>
</feature>
<dbReference type="PANTHER" id="PTHR30514:SF21">
    <property type="entry name" value="RPIR-FAMILY TRANSCRIPTIONAL REGULATOR"/>
    <property type="match status" value="1"/>
</dbReference>
<reference evidence="7" key="1">
    <citation type="journal article" date="2019" name="Int. J. Syst. Evol. Microbiol.">
        <title>The Global Catalogue of Microorganisms (GCM) 10K type strain sequencing project: providing services to taxonomists for standard genome sequencing and annotation.</title>
        <authorList>
            <consortium name="The Broad Institute Genomics Platform"/>
            <consortium name="The Broad Institute Genome Sequencing Center for Infectious Disease"/>
            <person name="Wu L."/>
            <person name="Ma J."/>
        </authorList>
    </citation>
    <scope>NUCLEOTIDE SEQUENCE [LARGE SCALE GENOMIC DNA]</scope>
    <source>
        <strain evidence="7">JCM 1407</strain>
    </source>
</reference>
<dbReference type="EMBL" id="BAAACG010000003">
    <property type="protein sequence ID" value="GAA0733790.1"/>
    <property type="molecule type" value="Genomic_DNA"/>
</dbReference>
<keyword evidence="3" id="KW-0804">Transcription</keyword>
<dbReference type="Pfam" id="PF01418">
    <property type="entry name" value="HTH_6"/>
    <property type="match status" value="1"/>
</dbReference>
<dbReference type="PROSITE" id="PS51071">
    <property type="entry name" value="HTH_RPIR"/>
    <property type="match status" value="1"/>
</dbReference>
<sequence>MQVDINKIVSKFNLNDIEEKILVYVIENIKDIKKLGVRGLAEKHYTSTTTIMNLAKKLGYSGFLDMYYNLNFMLKNKNEYILKSNNKYSGIDLDELLSLISYKDVEKFITLLKDNKNEVIYTLGQGFSIGIVQYITKKLVGLGFKCIYSDSYESYDVNPIKGKILITISKSGETDFLIKNGISAKNNGIKLISFTGDSENTLGKISDINFKIYDMHTMDDRNKLSNSFFPNILMLFEFLIGEYLEKIE</sequence>
<dbReference type="Gene3D" id="3.40.50.10490">
    <property type="entry name" value="Glucose-6-phosphate isomerase like protein, domain 1"/>
    <property type="match status" value="1"/>
</dbReference>
<gene>
    <name evidence="6" type="ORF">GCM10008906_05110</name>
</gene>
<evidence type="ECO:0000259" key="4">
    <source>
        <dbReference type="PROSITE" id="PS51071"/>
    </source>
</evidence>
<dbReference type="InterPro" id="IPR000281">
    <property type="entry name" value="HTH_RpiR"/>
</dbReference>
<dbReference type="InterPro" id="IPR009057">
    <property type="entry name" value="Homeodomain-like_sf"/>
</dbReference>
<dbReference type="Pfam" id="PF01380">
    <property type="entry name" value="SIS"/>
    <property type="match status" value="1"/>
</dbReference>